<protein>
    <recommendedName>
        <fullName evidence="3">ESX-1 secretion-associated protein</fullName>
    </recommendedName>
</protein>
<dbReference type="InterPro" id="IPR022536">
    <property type="entry name" value="EspC"/>
</dbReference>
<keyword evidence="2" id="KW-1185">Reference proteome</keyword>
<dbReference type="Pfam" id="PF10824">
    <property type="entry name" value="T7SS_ESX_EspC"/>
    <property type="match status" value="1"/>
</dbReference>
<dbReference type="Proteomes" id="UP001500822">
    <property type="component" value="Unassembled WGS sequence"/>
</dbReference>
<organism evidence="1 2">
    <name type="scientific">Gordonia alkaliphila</name>
    <dbReference type="NCBI Taxonomy" id="1053547"/>
    <lineage>
        <taxon>Bacteria</taxon>
        <taxon>Bacillati</taxon>
        <taxon>Actinomycetota</taxon>
        <taxon>Actinomycetes</taxon>
        <taxon>Mycobacteriales</taxon>
        <taxon>Gordoniaceae</taxon>
        <taxon>Gordonia</taxon>
    </lineage>
</organism>
<sequence length="124" mass="12339">MSAQRNRHAGDAIVEPNRAPLRLITMKPVAVTDSSLSQIAGRQSAAAGIVTERAVAERLDTAALTPTFGLIGAPFLAALGAAMNTRAARLDALAGSHTQQATATVAAAAGYGSTDAANAAGVSA</sequence>
<comment type="caution">
    <text evidence="1">The sequence shown here is derived from an EMBL/GenBank/DDBJ whole genome shotgun (WGS) entry which is preliminary data.</text>
</comment>
<name>A0ABP8Z7L4_9ACTN</name>
<evidence type="ECO:0000313" key="1">
    <source>
        <dbReference type="EMBL" id="GAA4748766.1"/>
    </source>
</evidence>
<accession>A0ABP8Z7L4</accession>
<proteinExistence type="predicted"/>
<dbReference type="EMBL" id="BAABIE010000007">
    <property type="protein sequence ID" value="GAA4748766.1"/>
    <property type="molecule type" value="Genomic_DNA"/>
</dbReference>
<evidence type="ECO:0000313" key="2">
    <source>
        <dbReference type="Proteomes" id="UP001500822"/>
    </source>
</evidence>
<gene>
    <name evidence="1" type="ORF">GCM10023217_18710</name>
</gene>
<dbReference type="RefSeq" id="WP_345313278.1">
    <property type="nucleotide sequence ID" value="NZ_BAABIE010000007.1"/>
</dbReference>
<evidence type="ECO:0008006" key="3">
    <source>
        <dbReference type="Google" id="ProtNLM"/>
    </source>
</evidence>
<reference evidence="2" key="1">
    <citation type="journal article" date="2019" name="Int. J. Syst. Evol. Microbiol.">
        <title>The Global Catalogue of Microorganisms (GCM) 10K type strain sequencing project: providing services to taxonomists for standard genome sequencing and annotation.</title>
        <authorList>
            <consortium name="The Broad Institute Genomics Platform"/>
            <consortium name="The Broad Institute Genome Sequencing Center for Infectious Disease"/>
            <person name="Wu L."/>
            <person name="Ma J."/>
        </authorList>
    </citation>
    <scope>NUCLEOTIDE SEQUENCE [LARGE SCALE GENOMIC DNA]</scope>
    <source>
        <strain evidence="2">JCM 18077</strain>
    </source>
</reference>